<protein>
    <submittedName>
        <fullName evidence="2">IS701 family transposase</fullName>
    </submittedName>
</protein>
<dbReference type="Proteomes" id="UP000730482">
    <property type="component" value="Unassembled WGS sequence"/>
</dbReference>
<feature type="domain" description="Transposase IS701-like DDE" evidence="1">
    <location>
        <begin position="8"/>
        <end position="278"/>
    </location>
</feature>
<dbReference type="InterPro" id="IPR038721">
    <property type="entry name" value="IS701-like_DDE_dom"/>
</dbReference>
<dbReference type="Pfam" id="PF13546">
    <property type="entry name" value="DDE_5"/>
    <property type="match status" value="1"/>
</dbReference>
<evidence type="ECO:0000313" key="3">
    <source>
        <dbReference type="Proteomes" id="UP000730482"/>
    </source>
</evidence>
<dbReference type="SUPFAM" id="SSF53098">
    <property type="entry name" value="Ribonuclease H-like"/>
    <property type="match status" value="1"/>
</dbReference>
<organism evidence="2 3">
    <name type="scientific">Catenulispora pinistramenti</name>
    <dbReference type="NCBI Taxonomy" id="2705254"/>
    <lineage>
        <taxon>Bacteria</taxon>
        <taxon>Bacillati</taxon>
        <taxon>Actinomycetota</taxon>
        <taxon>Actinomycetes</taxon>
        <taxon>Catenulisporales</taxon>
        <taxon>Catenulisporaceae</taxon>
        <taxon>Catenulispora</taxon>
    </lineage>
</organism>
<keyword evidence="3" id="KW-1185">Reference proteome</keyword>
<name>A0ABS5L2X6_9ACTN</name>
<dbReference type="PANTHER" id="PTHR33627">
    <property type="entry name" value="TRANSPOSASE"/>
    <property type="match status" value="1"/>
</dbReference>
<dbReference type="InterPro" id="IPR039365">
    <property type="entry name" value="IS701-like"/>
</dbReference>
<dbReference type="EMBL" id="JAAFYZ010000193">
    <property type="protein sequence ID" value="MBS2552524.1"/>
    <property type="molecule type" value="Genomic_DNA"/>
</dbReference>
<reference evidence="2 3" key="1">
    <citation type="submission" date="2020-02" db="EMBL/GenBank/DDBJ databases">
        <title>Acidophilic actinobacteria isolated from forest soil.</title>
        <authorList>
            <person name="Golinska P."/>
        </authorList>
    </citation>
    <scope>NUCLEOTIDE SEQUENCE [LARGE SCALE GENOMIC DNA]</scope>
    <source>
        <strain evidence="2 3">NL8</strain>
    </source>
</reference>
<evidence type="ECO:0000313" key="2">
    <source>
        <dbReference type="EMBL" id="MBS2552524.1"/>
    </source>
</evidence>
<comment type="caution">
    <text evidence="2">The sequence shown here is derived from an EMBL/GenBank/DDBJ whole genome shotgun (WGS) entry which is preliminary data.</text>
</comment>
<dbReference type="PANTHER" id="PTHR33627:SF1">
    <property type="entry name" value="TRANSPOSASE"/>
    <property type="match status" value="1"/>
</dbReference>
<gene>
    <name evidence="2" type="ORF">KGQ19_37285</name>
</gene>
<proteinExistence type="predicted"/>
<accession>A0ABS5L2X6</accession>
<dbReference type="InterPro" id="IPR012337">
    <property type="entry name" value="RNaseH-like_sf"/>
</dbReference>
<dbReference type="NCBIfam" id="NF033540">
    <property type="entry name" value="transpos_IS701"/>
    <property type="match status" value="1"/>
</dbReference>
<sequence>MDFSAQAFASFARRDQRFWGEVYLRGLMLDGERKSVEPMAARLPDGDRQSLQQFLTDSTWDPVPVRAAMARRMAELIEPEAVVFDDTGFPKCGNESAGVARQYTGSLGKTANCQVAVTTHLATDAASYPANWRLFLPEKGWDPLSPLCPDPAAVRARRSRCKIPEEVRHRQKWRLALDSLDELTAWGVQVPLALADAGYGDAFEFRQGLTDRALSYVVGVKADMAAQPASAQRCTPAYRGRGAPPKPAYPDKPVSVAALAADQKGAARKTVAWRTGTKHHGGKTRTLRSRFIAIRIRPAGDAVAKYYRGQDLPECWLLAEWPTGADAPVQFWLSNLPADTPIKTLVRWAKLRWRIEHDYREMKVGLGLDHFEGRTWRGFHHHITCVAVAHAFLTWLRLGKETAAA</sequence>
<evidence type="ECO:0000259" key="1">
    <source>
        <dbReference type="Pfam" id="PF13546"/>
    </source>
</evidence>